<name>A0A9K3M5C7_9STRA</name>
<dbReference type="PANTHER" id="PTHR11439">
    <property type="entry name" value="GAG-POL-RELATED RETROTRANSPOSON"/>
    <property type="match status" value="1"/>
</dbReference>
<proteinExistence type="predicted"/>
<dbReference type="OrthoDB" id="126237at2759"/>
<dbReference type="AlphaFoldDB" id="A0A9K3M5C7"/>
<dbReference type="PANTHER" id="PTHR11439:SF463">
    <property type="entry name" value="REVERSE TRANSCRIPTASE TY1_COPIA-TYPE DOMAIN-CONTAINING PROTEIN"/>
    <property type="match status" value="1"/>
</dbReference>
<dbReference type="CDD" id="cd09272">
    <property type="entry name" value="RNase_HI_RT_Ty1"/>
    <property type="match status" value="1"/>
</dbReference>
<protein>
    <submittedName>
        <fullName evidence="3">Reverse transcriptase RNA-dependent DNA polymerase</fullName>
    </submittedName>
</protein>
<dbReference type="InterPro" id="IPR013103">
    <property type="entry name" value="RVT_2"/>
</dbReference>
<reference evidence="3" key="1">
    <citation type="journal article" date="2021" name="Sci. Rep.">
        <title>Diploid genomic architecture of Nitzschia inconspicua, an elite biomass production diatom.</title>
        <authorList>
            <person name="Oliver A."/>
            <person name="Podell S."/>
            <person name="Pinowska A."/>
            <person name="Traller J.C."/>
            <person name="Smith S.R."/>
            <person name="McClure R."/>
            <person name="Beliaev A."/>
            <person name="Bohutskyi P."/>
            <person name="Hill E.A."/>
            <person name="Rabines A."/>
            <person name="Zheng H."/>
            <person name="Allen L.Z."/>
            <person name="Kuo A."/>
            <person name="Grigoriev I.V."/>
            <person name="Allen A.E."/>
            <person name="Hazlebeck D."/>
            <person name="Allen E.E."/>
        </authorList>
    </citation>
    <scope>NUCLEOTIDE SEQUENCE</scope>
    <source>
        <strain evidence="3">Hildebrandi</strain>
    </source>
</reference>
<feature type="region of interest" description="Disordered" evidence="1">
    <location>
        <begin position="606"/>
        <end position="625"/>
    </location>
</feature>
<dbReference type="Pfam" id="PF07727">
    <property type="entry name" value="RVT_2"/>
    <property type="match status" value="1"/>
</dbReference>
<evidence type="ECO:0000256" key="1">
    <source>
        <dbReference type="SAM" id="MobiDB-lite"/>
    </source>
</evidence>
<dbReference type="GO" id="GO:0003964">
    <property type="term" value="F:RNA-directed DNA polymerase activity"/>
    <property type="evidence" value="ECO:0007669"/>
    <property type="project" value="UniProtKB-KW"/>
</dbReference>
<dbReference type="Proteomes" id="UP000693970">
    <property type="component" value="Unassembled WGS sequence"/>
</dbReference>
<sequence length="625" mass="71412">MINQQMQQQCNSIVTHKGFDEEIQSMHVTLSNTHTNPLFQLQKNVETVERAFNNEVIQPIQEVTDMQPTMFLPAPDNWKQILKLPPHVMNHWGASLLKELKELIKKQTFVIDTPNSGDPIIPVTAKFRVKLTKDGMIEKLKSRIALRGDLMRDNVEIPDTWCPIAGFRAFKMFLAMAAHHKKRIYQLDYVAAFLQADVLGRKFTTLPIEWKEMFRSNPEVHQWLGKPLRLTKSLYEDRVGNLAWDETQSNWLTSEEIGFERLPSERSIYIKRTKEGLMMVLNAVDDQLYFGTTIEMRDWFERETDCRFDVQKLGQAEWYLQSRITQLADYSIILDQSRYSALVAGRYLGPVNEEQIPTSTRVKCASPLPSGTVFTKEDCSKTYVDVLKLQEEFGFEYAAAVGSLIYLMNTFIKLTFSIRKLAKFMQKPGRTHFTILKHLLHHIQCHRCSAGIKFYSDTKLSPLYQMMVETGNTELANAPIILFSNSSFQDCPDTAKSTGGYLTFMKGGVVDNSSHLTGLVCHSSCEAEYCHATSGLMGSAFVRKVYNKMLGHDSDRPLTIPLGINSQSAMDTANSHKETSRTRHIARRYHYLRFAPMNSETKLFKIDGTRNPADSYDQGTNGRAT</sequence>
<evidence type="ECO:0000313" key="3">
    <source>
        <dbReference type="EMBL" id="KAG7372376.1"/>
    </source>
</evidence>
<evidence type="ECO:0000259" key="2">
    <source>
        <dbReference type="Pfam" id="PF07727"/>
    </source>
</evidence>
<keyword evidence="3" id="KW-0695">RNA-directed DNA polymerase</keyword>
<keyword evidence="3" id="KW-0548">Nucleotidyltransferase</keyword>
<keyword evidence="4" id="KW-1185">Reference proteome</keyword>
<accession>A0A9K3M5C7</accession>
<reference evidence="3" key="2">
    <citation type="submission" date="2021-04" db="EMBL/GenBank/DDBJ databases">
        <authorList>
            <person name="Podell S."/>
        </authorList>
    </citation>
    <scope>NUCLEOTIDE SEQUENCE</scope>
    <source>
        <strain evidence="3">Hildebrandi</strain>
    </source>
</reference>
<feature type="domain" description="Reverse transcriptase Ty1/copia-type" evidence="2">
    <location>
        <begin position="111"/>
        <end position="341"/>
    </location>
</feature>
<dbReference type="EMBL" id="JAGRRH010000003">
    <property type="protein sequence ID" value="KAG7372376.1"/>
    <property type="molecule type" value="Genomic_DNA"/>
</dbReference>
<evidence type="ECO:0000313" key="4">
    <source>
        <dbReference type="Proteomes" id="UP000693970"/>
    </source>
</evidence>
<organism evidence="3 4">
    <name type="scientific">Nitzschia inconspicua</name>
    <dbReference type="NCBI Taxonomy" id="303405"/>
    <lineage>
        <taxon>Eukaryota</taxon>
        <taxon>Sar</taxon>
        <taxon>Stramenopiles</taxon>
        <taxon>Ochrophyta</taxon>
        <taxon>Bacillariophyta</taxon>
        <taxon>Bacillariophyceae</taxon>
        <taxon>Bacillariophycidae</taxon>
        <taxon>Bacillariales</taxon>
        <taxon>Bacillariaceae</taxon>
        <taxon>Nitzschia</taxon>
    </lineage>
</organism>
<comment type="caution">
    <text evidence="3">The sequence shown here is derived from an EMBL/GenBank/DDBJ whole genome shotgun (WGS) entry which is preliminary data.</text>
</comment>
<gene>
    <name evidence="3" type="ORF">IV203_018519</name>
</gene>
<keyword evidence="3" id="KW-0808">Transferase</keyword>